<evidence type="ECO:0000313" key="1">
    <source>
        <dbReference type="EMBL" id="KAH7122189.1"/>
    </source>
</evidence>
<dbReference type="SUPFAM" id="SSF51182">
    <property type="entry name" value="RmlC-like cupins"/>
    <property type="match status" value="1"/>
</dbReference>
<dbReference type="AlphaFoldDB" id="A0A9P9DNL5"/>
<evidence type="ECO:0000313" key="2">
    <source>
        <dbReference type="Proteomes" id="UP000717696"/>
    </source>
</evidence>
<comment type="caution">
    <text evidence="1">The sequence shown here is derived from an EMBL/GenBank/DDBJ whole genome shotgun (WGS) entry which is preliminary data.</text>
</comment>
<dbReference type="Proteomes" id="UP000717696">
    <property type="component" value="Unassembled WGS sequence"/>
</dbReference>
<dbReference type="PANTHER" id="PTHR36440:SF1">
    <property type="entry name" value="PUTATIVE (AFU_ORTHOLOGUE AFUA_8G07350)-RELATED"/>
    <property type="match status" value="1"/>
</dbReference>
<organism evidence="1 2">
    <name type="scientific">Dactylonectria estremocensis</name>
    <dbReference type="NCBI Taxonomy" id="1079267"/>
    <lineage>
        <taxon>Eukaryota</taxon>
        <taxon>Fungi</taxon>
        <taxon>Dikarya</taxon>
        <taxon>Ascomycota</taxon>
        <taxon>Pezizomycotina</taxon>
        <taxon>Sordariomycetes</taxon>
        <taxon>Hypocreomycetidae</taxon>
        <taxon>Hypocreales</taxon>
        <taxon>Nectriaceae</taxon>
        <taxon>Dactylonectria</taxon>
    </lineage>
</organism>
<dbReference type="OrthoDB" id="2588190at2759"/>
<dbReference type="EMBL" id="JAGMUU010000026">
    <property type="protein sequence ID" value="KAH7122189.1"/>
    <property type="molecule type" value="Genomic_DNA"/>
</dbReference>
<dbReference type="PANTHER" id="PTHR36440">
    <property type="entry name" value="PUTATIVE (AFU_ORTHOLOGUE AFUA_8G07350)-RELATED"/>
    <property type="match status" value="1"/>
</dbReference>
<accession>A0A9P9DNL5</accession>
<protein>
    <submittedName>
        <fullName evidence="1">RmlC-like cupin domain-containing protein</fullName>
    </submittedName>
</protein>
<dbReference type="InterPro" id="IPR053146">
    <property type="entry name" value="QDO-like"/>
</dbReference>
<reference evidence="1" key="1">
    <citation type="journal article" date="2021" name="Nat. Commun.">
        <title>Genetic determinants of endophytism in the Arabidopsis root mycobiome.</title>
        <authorList>
            <person name="Mesny F."/>
            <person name="Miyauchi S."/>
            <person name="Thiergart T."/>
            <person name="Pickel B."/>
            <person name="Atanasova L."/>
            <person name="Karlsson M."/>
            <person name="Huettel B."/>
            <person name="Barry K.W."/>
            <person name="Haridas S."/>
            <person name="Chen C."/>
            <person name="Bauer D."/>
            <person name="Andreopoulos W."/>
            <person name="Pangilinan J."/>
            <person name="LaButti K."/>
            <person name="Riley R."/>
            <person name="Lipzen A."/>
            <person name="Clum A."/>
            <person name="Drula E."/>
            <person name="Henrissat B."/>
            <person name="Kohler A."/>
            <person name="Grigoriev I.V."/>
            <person name="Martin F.M."/>
            <person name="Hacquard S."/>
        </authorList>
    </citation>
    <scope>NUCLEOTIDE SEQUENCE</scope>
    <source>
        <strain evidence="1">MPI-CAGE-AT-0021</strain>
    </source>
</reference>
<dbReference type="InterPro" id="IPR014710">
    <property type="entry name" value="RmlC-like_jellyroll"/>
</dbReference>
<proteinExistence type="predicted"/>
<name>A0A9P9DNL5_9HYPO</name>
<dbReference type="Gene3D" id="2.60.120.10">
    <property type="entry name" value="Jelly Rolls"/>
    <property type="match status" value="2"/>
</dbReference>
<dbReference type="InterPro" id="IPR011051">
    <property type="entry name" value="RmlC_Cupin_sf"/>
</dbReference>
<gene>
    <name evidence="1" type="ORF">B0J13DRAFT_157512</name>
</gene>
<keyword evidence="2" id="KW-1185">Reference proteome</keyword>
<sequence>MVIPTTTYPPGERKCYVIDQNEGERIAIPGTNSVVRILASAMETKGRMAVYYRAAVPTDAPNSFYWHQEAVNAFIVTKGYLRFWNCDECLDLYPGDFACVPAGVMYSYKPLGPYTEFLALATPGSQAEIFRAMGQEFKGIMLPSKDSSSLLHTPPPDRRDVNVGQYERTEPSSWADAEKQLPGDYPYFLRANTGPQWMFGGILSRPFITPAQSKGEFSISTMETSANYPERPFFNRNMSFTTVDHCFCAMEGVFRLKIKGHSDWTVLRQGQMAFIPAREFFTADVDSKFVRVVVLSNGPGISDLIQKAGYQCPGNILPETVGGWDGWDEARLKSACAEVGAQID</sequence>